<organism evidence="11 12">
    <name type="scientific">Halorubrum glutamatedens</name>
    <dbReference type="NCBI Taxonomy" id="2707018"/>
    <lineage>
        <taxon>Archaea</taxon>
        <taxon>Methanobacteriati</taxon>
        <taxon>Methanobacteriota</taxon>
        <taxon>Stenosarchaea group</taxon>
        <taxon>Halobacteria</taxon>
        <taxon>Halobacteriales</taxon>
        <taxon>Haloferacaceae</taxon>
        <taxon>Halorubrum</taxon>
    </lineage>
</organism>
<comment type="function">
    <text evidence="7">Specifically dimethylates two adjacent adenosines in the loop of a conserved hairpin near the 3'-end of 16S rRNA in the 30S particle. May play a critical role in biogenesis of 30S subunits.</text>
</comment>
<dbReference type="Gene3D" id="1.10.8.100">
    <property type="entry name" value="Ribosomal RNA adenine dimethylase-like, domain 2"/>
    <property type="match status" value="1"/>
</dbReference>
<evidence type="ECO:0000256" key="4">
    <source>
        <dbReference type="ARBA" id="ARBA00022679"/>
    </source>
</evidence>
<protein>
    <recommendedName>
        <fullName evidence="7">Probable ribosomal RNA small subunit methyltransferase A</fullName>
        <ecNumber evidence="7">2.1.1.-</ecNumber>
    </recommendedName>
    <alternativeName>
        <fullName evidence="7">16S rRNA dimethyladenosine transferase</fullName>
    </alternativeName>
    <alternativeName>
        <fullName evidence="7">16S rRNA dimethylase</fullName>
    </alternativeName>
    <alternativeName>
        <fullName evidence="7">S-adenosylmethionine-6-N',N'-adenosyl(rRNA) dimethyltransferase</fullName>
    </alternativeName>
</protein>
<dbReference type="PANTHER" id="PTHR11727:SF7">
    <property type="entry name" value="DIMETHYLADENOSINE TRANSFERASE-RELATED"/>
    <property type="match status" value="1"/>
</dbReference>
<evidence type="ECO:0000256" key="6">
    <source>
        <dbReference type="ARBA" id="ARBA00022884"/>
    </source>
</evidence>
<accession>A0ABD5QN02</accession>
<reference evidence="11 12" key="1">
    <citation type="journal article" date="2019" name="Int. J. Syst. Evol. Microbiol.">
        <title>The Global Catalogue of Microorganisms (GCM) 10K type strain sequencing project: providing services to taxonomists for standard genome sequencing and annotation.</title>
        <authorList>
            <consortium name="The Broad Institute Genomics Platform"/>
            <consortium name="The Broad Institute Genome Sequencing Center for Infectious Disease"/>
            <person name="Wu L."/>
            <person name="Ma J."/>
        </authorList>
    </citation>
    <scope>NUCLEOTIDE SEQUENCE [LARGE SCALE GENOMIC DNA]</scope>
    <source>
        <strain evidence="11 12">CGMCC 1.16026</strain>
    </source>
</reference>
<feature type="domain" description="Ribosomal RNA adenine methylase transferase N-terminal" evidence="10">
    <location>
        <begin position="42"/>
        <end position="232"/>
    </location>
</feature>
<evidence type="ECO:0000256" key="7">
    <source>
        <dbReference type="HAMAP-Rule" id="MF_00607"/>
    </source>
</evidence>
<dbReference type="AlphaFoldDB" id="A0ABD5QN02"/>
<keyword evidence="12" id="KW-1185">Reference proteome</keyword>
<comment type="subcellular location">
    <subcellularLocation>
        <location evidence="7">Cytoplasm</location>
    </subcellularLocation>
</comment>
<dbReference type="SUPFAM" id="SSF53335">
    <property type="entry name" value="S-adenosyl-L-methionine-dependent methyltransferases"/>
    <property type="match status" value="1"/>
</dbReference>
<dbReference type="Gene3D" id="3.40.50.150">
    <property type="entry name" value="Vaccinia Virus protein VP39"/>
    <property type="match status" value="1"/>
</dbReference>
<name>A0ABD5QN02_9EURY</name>
<evidence type="ECO:0000256" key="5">
    <source>
        <dbReference type="ARBA" id="ARBA00022691"/>
    </source>
</evidence>
<keyword evidence="6 7" id="KW-0694">RNA-binding</keyword>
<feature type="binding site" evidence="7 8">
    <location>
        <position position="35"/>
    </location>
    <ligand>
        <name>S-adenosyl-L-methionine</name>
        <dbReference type="ChEBI" id="CHEBI:59789"/>
    </ligand>
</feature>
<dbReference type="HAMAP" id="MF_00607">
    <property type="entry name" value="16SrRNA_methyltr_A"/>
    <property type="match status" value="1"/>
</dbReference>
<comment type="similarity">
    <text evidence="7">Belongs to the class I-like SAM-binding methyltransferase superfamily. rRNA adenine N(6)-methyltransferase family. RsmA subfamily.</text>
</comment>
<comment type="caution">
    <text evidence="11">The sequence shown here is derived from an EMBL/GenBank/DDBJ whole genome shotgun (WGS) entry which is preliminary data.</text>
</comment>
<evidence type="ECO:0000256" key="8">
    <source>
        <dbReference type="PROSITE-ProRule" id="PRU01026"/>
    </source>
</evidence>
<sequence>MTDRSAGAADAYGTRDPDALARRAGTRANPDNDQHFLVDDRVLDRLPTYLPADADRSHLLEVGGGAGALTDRLLAAVGAGGAAAGDSDDDTSNAAEGGPVGRVTVIERDPPFAAFLREEFAAAVDAGTLTVLEGDALEVELPDFTACVANLPYGISSEIAFRLLPRKKSLVLTFQAEFADRMVASAGESEYGRLSVSAQHYANVEVVERIPKEAFDPQPAVESAVVRCTPRDPDYEVGDEAFFLRFVKALFTQRRKTVRNAIRNTAHISGLDAPDAVVDAVDEDLLGRRPGTLDPSAFAALAELAREHGSPAEA</sequence>
<feature type="binding site" evidence="7 8">
    <location>
        <position position="63"/>
    </location>
    <ligand>
        <name>S-adenosyl-L-methionine</name>
        <dbReference type="ChEBI" id="CHEBI:59789"/>
    </ligand>
</feature>
<evidence type="ECO:0000256" key="1">
    <source>
        <dbReference type="ARBA" id="ARBA00022490"/>
    </source>
</evidence>
<dbReference type="SMART" id="SM00650">
    <property type="entry name" value="rADc"/>
    <property type="match status" value="1"/>
</dbReference>
<keyword evidence="4 7" id="KW-0808">Transferase</keyword>
<feature type="binding site" evidence="7 8">
    <location>
        <position position="135"/>
    </location>
    <ligand>
        <name>S-adenosyl-L-methionine</name>
        <dbReference type="ChEBI" id="CHEBI:59789"/>
    </ligand>
</feature>
<evidence type="ECO:0000256" key="2">
    <source>
        <dbReference type="ARBA" id="ARBA00022552"/>
    </source>
</evidence>
<keyword evidence="3 7" id="KW-0489">Methyltransferase</keyword>
<dbReference type="EC" id="2.1.1.-" evidence="7"/>
<dbReference type="InterPro" id="IPR023165">
    <property type="entry name" value="rRNA_Ade_diMease-like_C"/>
</dbReference>
<keyword evidence="1 7" id="KW-0963">Cytoplasm</keyword>
<dbReference type="InterPro" id="IPR011530">
    <property type="entry name" value="rRNA_adenine_dimethylase"/>
</dbReference>
<evidence type="ECO:0000256" key="3">
    <source>
        <dbReference type="ARBA" id="ARBA00022603"/>
    </source>
</evidence>
<dbReference type="InterPro" id="IPR001737">
    <property type="entry name" value="KsgA/Erm"/>
</dbReference>
<feature type="binding site" evidence="7 8">
    <location>
        <position position="37"/>
    </location>
    <ligand>
        <name>S-adenosyl-L-methionine</name>
        <dbReference type="ChEBI" id="CHEBI:59789"/>
    </ligand>
</feature>
<feature type="binding site" evidence="7 8">
    <location>
        <position position="150"/>
    </location>
    <ligand>
        <name>S-adenosyl-L-methionine</name>
        <dbReference type="ChEBI" id="CHEBI:59789"/>
    </ligand>
</feature>
<dbReference type="PANTHER" id="PTHR11727">
    <property type="entry name" value="DIMETHYLADENOSINE TRANSFERASE"/>
    <property type="match status" value="1"/>
</dbReference>
<evidence type="ECO:0000256" key="9">
    <source>
        <dbReference type="SAM" id="MobiDB-lite"/>
    </source>
</evidence>
<dbReference type="InterPro" id="IPR020598">
    <property type="entry name" value="rRNA_Ade_methylase_Trfase_N"/>
</dbReference>
<dbReference type="CDD" id="cd02440">
    <property type="entry name" value="AdoMet_MTases"/>
    <property type="match status" value="1"/>
</dbReference>
<keyword evidence="2 7" id="KW-0698">rRNA processing</keyword>
<evidence type="ECO:0000259" key="10">
    <source>
        <dbReference type="SMART" id="SM00650"/>
    </source>
</evidence>
<dbReference type="GO" id="GO:0003723">
    <property type="term" value="F:RNA binding"/>
    <property type="evidence" value="ECO:0007669"/>
    <property type="project" value="UniProtKB-UniRule"/>
</dbReference>
<dbReference type="NCBIfam" id="NF011486">
    <property type="entry name" value="PRK14896.1-1"/>
    <property type="match status" value="1"/>
</dbReference>
<dbReference type="InterPro" id="IPR029063">
    <property type="entry name" value="SAM-dependent_MTases_sf"/>
</dbReference>
<dbReference type="EMBL" id="JBHSKV010000001">
    <property type="protein sequence ID" value="MFC5133386.1"/>
    <property type="molecule type" value="Genomic_DNA"/>
</dbReference>
<dbReference type="PROSITE" id="PS51689">
    <property type="entry name" value="SAM_RNA_A_N6_MT"/>
    <property type="match status" value="1"/>
</dbReference>
<dbReference type="RefSeq" id="WP_122103948.1">
    <property type="nucleotide sequence ID" value="NZ_JBHSKV010000001.1"/>
</dbReference>
<dbReference type="Pfam" id="PF00398">
    <property type="entry name" value="RrnaAD"/>
    <property type="match status" value="1"/>
</dbReference>
<evidence type="ECO:0000313" key="12">
    <source>
        <dbReference type="Proteomes" id="UP001596145"/>
    </source>
</evidence>
<dbReference type="GO" id="GO:0005737">
    <property type="term" value="C:cytoplasm"/>
    <property type="evidence" value="ECO:0007669"/>
    <property type="project" value="UniProtKB-SubCell"/>
</dbReference>
<feature type="region of interest" description="Disordered" evidence="9">
    <location>
        <begin position="1"/>
        <end position="33"/>
    </location>
</feature>
<gene>
    <name evidence="7" type="primary">rsmA</name>
    <name evidence="7" type="synonym">ksgA</name>
    <name evidence="11" type="ORF">ACFPJA_01400</name>
</gene>
<keyword evidence="5 7" id="KW-0949">S-adenosyl-L-methionine</keyword>
<dbReference type="GO" id="GO:0000179">
    <property type="term" value="F:rRNA (adenine-N6,N6-)-dimethyltransferase activity"/>
    <property type="evidence" value="ECO:0007669"/>
    <property type="project" value="UniProtKB-UniRule"/>
</dbReference>
<evidence type="ECO:0000313" key="11">
    <source>
        <dbReference type="EMBL" id="MFC5133386.1"/>
    </source>
</evidence>
<dbReference type="Proteomes" id="UP001596145">
    <property type="component" value="Unassembled WGS sequence"/>
</dbReference>
<proteinExistence type="inferred from homology"/>
<feature type="binding site" evidence="7 8">
    <location>
        <position position="107"/>
    </location>
    <ligand>
        <name>S-adenosyl-L-methionine</name>
        <dbReference type="ChEBI" id="CHEBI:59789"/>
    </ligand>
</feature>